<evidence type="ECO:0000259" key="10">
    <source>
        <dbReference type="PROSITE" id="PS50109"/>
    </source>
</evidence>
<dbReference type="RefSeq" id="WP_073232002.1">
    <property type="nucleotide sequence ID" value="NZ_FQUQ01000003.1"/>
</dbReference>
<keyword evidence="3" id="KW-0597">Phosphoprotein</keyword>
<dbReference type="InterPro" id="IPR003594">
    <property type="entry name" value="HATPase_dom"/>
</dbReference>
<dbReference type="PROSITE" id="PS50109">
    <property type="entry name" value="HIS_KIN"/>
    <property type="match status" value="1"/>
</dbReference>
<evidence type="ECO:0000256" key="4">
    <source>
        <dbReference type="ARBA" id="ARBA00022679"/>
    </source>
</evidence>
<organism evidence="11 12">
    <name type="scientific">Pedobacter caeni</name>
    <dbReference type="NCBI Taxonomy" id="288992"/>
    <lineage>
        <taxon>Bacteria</taxon>
        <taxon>Pseudomonadati</taxon>
        <taxon>Bacteroidota</taxon>
        <taxon>Sphingobacteriia</taxon>
        <taxon>Sphingobacteriales</taxon>
        <taxon>Sphingobacteriaceae</taxon>
        <taxon>Pedobacter</taxon>
    </lineage>
</organism>
<keyword evidence="8" id="KW-0472">Membrane</keyword>
<feature type="transmembrane region" description="Helical" evidence="8">
    <location>
        <begin position="73"/>
        <end position="92"/>
    </location>
</feature>
<dbReference type="AlphaFoldDB" id="A0A1M5DCL8"/>
<dbReference type="EC" id="2.7.13.3" evidence="2"/>
<evidence type="ECO:0000256" key="3">
    <source>
        <dbReference type="ARBA" id="ARBA00022553"/>
    </source>
</evidence>
<evidence type="ECO:0000256" key="5">
    <source>
        <dbReference type="ARBA" id="ARBA00022777"/>
    </source>
</evidence>
<dbReference type="GO" id="GO:0000155">
    <property type="term" value="F:phosphorelay sensor kinase activity"/>
    <property type="evidence" value="ECO:0007669"/>
    <property type="project" value="InterPro"/>
</dbReference>
<keyword evidence="7" id="KW-0175">Coiled coil</keyword>
<evidence type="ECO:0000256" key="9">
    <source>
        <dbReference type="SAM" id="SignalP"/>
    </source>
</evidence>
<dbReference type="SMART" id="SM00387">
    <property type="entry name" value="HATPase_c"/>
    <property type="match status" value="1"/>
</dbReference>
<dbReference type="InterPro" id="IPR005467">
    <property type="entry name" value="His_kinase_dom"/>
</dbReference>
<protein>
    <recommendedName>
        <fullName evidence="2">histidine kinase</fullName>
        <ecNumber evidence="2">2.7.13.3</ecNumber>
    </recommendedName>
</protein>
<dbReference type="GO" id="GO:0005886">
    <property type="term" value="C:plasma membrane"/>
    <property type="evidence" value="ECO:0007669"/>
    <property type="project" value="TreeGrafter"/>
</dbReference>
<keyword evidence="6" id="KW-0902">Two-component regulatory system</keyword>
<dbReference type="PANTHER" id="PTHR45453:SF1">
    <property type="entry name" value="PHOSPHATE REGULON SENSOR PROTEIN PHOR"/>
    <property type="match status" value="1"/>
</dbReference>
<accession>A0A1M5DCL8</accession>
<reference evidence="12" key="1">
    <citation type="submission" date="2016-11" db="EMBL/GenBank/DDBJ databases">
        <authorList>
            <person name="Varghese N."/>
            <person name="Submissions S."/>
        </authorList>
    </citation>
    <scope>NUCLEOTIDE SEQUENCE [LARGE SCALE GENOMIC DNA]</scope>
    <source>
        <strain evidence="12">DSM 16990</strain>
    </source>
</reference>
<dbReference type="SUPFAM" id="SSF47384">
    <property type="entry name" value="Homodimeric domain of signal transducing histidine kinase"/>
    <property type="match status" value="1"/>
</dbReference>
<keyword evidence="9" id="KW-0732">Signal</keyword>
<dbReference type="Gene3D" id="3.30.565.10">
    <property type="entry name" value="Histidine kinase-like ATPase, C-terminal domain"/>
    <property type="match status" value="1"/>
</dbReference>
<sequence>MYSRTLTIFLLLFWSSRSCSAIFTPQDHACKFLFNQSVGTGYFYRPTFKQAKDHFEQADEQALKIDLVIPRRLLITFISVLLIAISLIYLNFINKQKANLLLNKKNRQLDMLNEQLMAANQAKAKLFGIISHDLRSPVSQLFTFLRLQQNHPEVLSEACKDQCQQELLLSSSNLLVAMEDLLLWSKSQMDHFTLNNEDVDITHLLAELMRLQQAEVKGKKLKLEIEKPDYQFVYSDYNLLFTILRNLLQNAVRHAFSETVISICAKLNAQQQPYLSIINHGEMIPAERLEKLINDVDINSKSSGYGLLIVKDLSTMIGAQLNICSTPEGTTAELIFS</sequence>
<evidence type="ECO:0000256" key="6">
    <source>
        <dbReference type="ARBA" id="ARBA00023012"/>
    </source>
</evidence>
<evidence type="ECO:0000313" key="12">
    <source>
        <dbReference type="Proteomes" id="UP000184287"/>
    </source>
</evidence>
<name>A0A1M5DCL8_9SPHI</name>
<comment type="catalytic activity">
    <reaction evidence="1">
        <text>ATP + protein L-histidine = ADP + protein N-phospho-L-histidine.</text>
        <dbReference type="EC" id="2.7.13.3"/>
    </reaction>
</comment>
<evidence type="ECO:0000313" key="11">
    <source>
        <dbReference type="EMBL" id="SHF64707.1"/>
    </source>
</evidence>
<dbReference type="EMBL" id="FQUQ01000003">
    <property type="protein sequence ID" value="SHF64707.1"/>
    <property type="molecule type" value="Genomic_DNA"/>
</dbReference>
<feature type="domain" description="Histidine kinase" evidence="10">
    <location>
        <begin position="129"/>
        <end position="337"/>
    </location>
</feature>
<evidence type="ECO:0000256" key="1">
    <source>
        <dbReference type="ARBA" id="ARBA00000085"/>
    </source>
</evidence>
<keyword evidence="5 11" id="KW-0418">Kinase</keyword>
<dbReference type="Gene3D" id="1.10.287.130">
    <property type="match status" value="1"/>
</dbReference>
<dbReference type="Proteomes" id="UP000184287">
    <property type="component" value="Unassembled WGS sequence"/>
</dbReference>
<dbReference type="GO" id="GO:0004721">
    <property type="term" value="F:phosphoprotein phosphatase activity"/>
    <property type="evidence" value="ECO:0007669"/>
    <property type="project" value="TreeGrafter"/>
</dbReference>
<dbReference type="InterPro" id="IPR050351">
    <property type="entry name" value="BphY/WalK/GraS-like"/>
</dbReference>
<keyword evidence="12" id="KW-1185">Reference proteome</keyword>
<keyword evidence="4" id="KW-0808">Transferase</keyword>
<feature type="chain" id="PRO_5013155233" description="histidine kinase" evidence="9">
    <location>
        <begin position="21"/>
        <end position="337"/>
    </location>
</feature>
<dbReference type="InterPro" id="IPR036890">
    <property type="entry name" value="HATPase_C_sf"/>
</dbReference>
<feature type="coiled-coil region" evidence="7">
    <location>
        <begin position="95"/>
        <end position="122"/>
    </location>
</feature>
<dbReference type="SUPFAM" id="SSF55874">
    <property type="entry name" value="ATPase domain of HSP90 chaperone/DNA topoisomerase II/histidine kinase"/>
    <property type="match status" value="1"/>
</dbReference>
<dbReference type="Pfam" id="PF02518">
    <property type="entry name" value="HATPase_c"/>
    <property type="match status" value="1"/>
</dbReference>
<keyword evidence="8" id="KW-0812">Transmembrane</keyword>
<gene>
    <name evidence="11" type="ORF">SAMN04488522_103175</name>
</gene>
<feature type="signal peptide" evidence="9">
    <location>
        <begin position="1"/>
        <end position="20"/>
    </location>
</feature>
<evidence type="ECO:0000256" key="8">
    <source>
        <dbReference type="SAM" id="Phobius"/>
    </source>
</evidence>
<evidence type="ECO:0000256" key="7">
    <source>
        <dbReference type="SAM" id="Coils"/>
    </source>
</evidence>
<dbReference type="OrthoDB" id="1269247at2"/>
<dbReference type="GO" id="GO:0016036">
    <property type="term" value="P:cellular response to phosphate starvation"/>
    <property type="evidence" value="ECO:0007669"/>
    <property type="project" value="TreeGrafter"/>
</dbReference>
<evidence type="ECO:0000256" key="2">
    <source>
        <dbReference type="ARBA" id="ARBA00012438"/>
    </source>
</evidence>
<dbReference type="PANTHER" id="PTHR45453">
    <property type="entry name" value="PHOSPHATE REGULON SENSOR PROTEIN PHOR"/>
    <property type="match status" value="1"/>
</dbReference>
<proteinExistence type="predicted"/>
<dbReference type="STRING" id="288992.SAMN04488522_103175"/>
<keyword evidence="8" id="KW-1133">Transmembrane helix</keyword>
<dbReference type="InterPro" id="IPR036097">
    <property type="entry name" value="HisK_dim/P_sf"/>
</dbReference>